<comment type="caution">
    <text evidence="3">The sequence shown here is derived from an EMBL/GenBank/DDBJ whole genome shotgun (WGS) entry which is preliminary data.</text>
</comment>
<evidence type="ECO:0008006" key="5">
    <source>
        <dbReference type="Google" id="ProtNLM"/>
    </source>
</evidence>
<dbReference type="AlphaFoldDB" id="A0AAJ0MM07"/>
<gene>
    <name evidence="3" type="ORF">B0T23DRAFT_44796</name>
</gene>
<evidence type="ECO:0000313" key="3">
    <source>
        <dbReference type="EMBL" id="KAK3485284.1"/>
    </source>
</evidence>
<dbReference type="Proteomes" id="UP001285908">
    <property type="component" value="Unassembled WGS sequence"/>
</dbReference>
<dbReference type="GeneID" id="87878645"/>
<keyword evidence="2" id="KW-0732">Signal</keyword>
<proteinExistence type="predicted"/>
<evidence type="ECO:0000256" key="1">
    <source>
        <dbReference type="SAM" id="MobiDB-lite"/>
    </source>
</evidence>
<feature type="signal peptide" evidence="2">
    <location>
        <begin position="1"/>
        <end position="29"/>
    </location>
</feature>
<dbReference type="RefSeq" id="XP_062688188.1">
    <property type="nucleotide sequence ID" value="XM_062841023.1"/>
</dbReference>
<keyword evidence="4" id="KW-1185">Reference proteome</keyword>
<accession>A0AAJ0MM07</accession>
<protein>
    <recommendedName>
        <fullName evidence="5">Secreted protein</fullName>
    </recommendedName>
</protein>
<organism evidence="3 4">
    <name type="scientific">Neurospora hispaniola</name>
    <dbReference type="NCBI Taxonomy" id="588809"/>
    <lineage>
        <taxon>Eukaryota</taxon>
        <taxon>Fungi</taxon>
        <taxon>Dikarya</taxon>
        <taxon>Ascomycota</taxon>
        <taxon>Pezizomycotina</taxon>
        <taxon>Sordariomycetes</taxon>
        <taxon>Sordariomycetidae</taxon>
        <taxon>Sordariales</taxon>
        <taxon>Sordariaceae</taxon>
        <taxon>Neurospora</taxon>
    </lineage>
</organism>
<evidence type="ECO:0000313" key="4">
    <source>
        <dbReference type="Proteomes" id="UP001285908"/>
    </source>
</evidence>
<dbReference type="EMBL" id="JAULSX010000010">
    <property type="protein sequence ID" value="KAK3485284.1"/>
    <property type="molecule type" value="Genomic_DNA"/>
</dbReference>
<name>A0AAJ0MM07_9PEZI</name>
<feature type="region of interest" description="Disordered" evidence="1">
    <location>
        <begin position="273"/>
        <end position="296"/>
    </location>
</feature>
<sequence>MQWCCPISHRSHLFFFFSLSLLLFRFSSFRNRLGSRGVRMPMDVHSRWSLVRTDWMIQGGTRHHFTGPKRSMFCRPSPLLVDSQVISVPVCVRWHGMSHIGRSVGMAGWLAGLAQSKPQGINPSIPHPISQMQYLAHPIIFYLSIYLSSSTSKQRQPTGGTIAWLHHLTLPTTRQHIVTLRCFNHNPPDGCPIAYTTTTDPNGYIANPDLLLRSRLRVAQAATDITDRNREKSILCRTVAAAALPMTQADGFTPSLRHLAAWRWRTLSPHFTRHHMAGTTPSHSTKKKGIEADHRG</sequence>
<feature type="chain" id="PRO_5042464758" description="Secreted protein" evidence="2">
    <location>
        <begin position="30"/>
        <end position="296"/>
    </location>
</feature>
<evidence type="ECO:0000256" key="2">
    <source>
        <dbReference type="SAM" id="SignalP"/>
    </source>
</evidence>
<reference evidence="3 4" key="1">
    <citation type="journal article" date="2023" name="Mol. Phylogenet. Evol.">
        <title>Genome-scale phylogeny and comparative genomics of the fungal order Sordariales.</title>
        <authorList>
            <person name="Hensen N."/>
            <person name="Bonometti L."/>
            <person name="Westerberg I."/>
            <person name="Brannstrom I.O."/>
            <person name="Guillou S."/>
            <person name="Cros-Aarteil S."/>
            <person name="Calhoun S."/>
            <person name="Haridas S."/>
            <person name="Kuo A."/>
            <person name="Mondo S."/>
            <person name="Pangilinan J."/>
            <person name="Riley R."/>
            <person name="LaButti K."/>
            <person name="Andreopoulos B."/>
            <person name="Lipzen A."/>
            <person name="Chen C."/>
            <person name="Yan M."/>
            <person name="Daum C."/>
            <person name="Ng V."/>
            <person name="Clum A."/>
            <person name="Steindorff A."/>
            <person name="Ohm R.A."/>
            <person name="Martin F."/>
            <person name="Silar P."/>
            <person name="Natvig D.O."/>
            <person name="Lalanne C."/>
            <person name="Gautier V."/>
            <person name="Ament-Velasquez S.L."/>
            <person name="Kruys A."/>
            <person name="Hutchinson M.I."/>
            <person name="Powell A.J."/>
            <person name="Barry K."/>
            <person name="Miller A.N."/>
            <person name="Grigoriev I.V."/>
            <person name="Debuchy R."/>
            <person name="Gladieux P."/>
            <person name="Hiltunen Thoren M."/>
            <person name="Johannesson H."/>
        </authorList>
    </citation>
    <scope>NUCLEOTIDE SEQUENCE [LARGE SCALE GENOMIC DNA]</scope>
    <source>
        <strain evidence="3 4">FGSC 10403</strain>
    </source>
</reference>